<evidence type="ECO:0000313" key="2">
    <source>
        <dbReference type="EMBL" id="GAN35046.1"/>
    </source>
</evidence>
<dbReference type="RefSeq" id="WP_052564993.1">
    <property type="nucleotide sequence ID" value="NZ_BAFN01000001.1"/>
</dbReference>
<accession>A0ABQ0K256</accession>
<dbReference type="Proteomes" id="UP000032309">
    <property type="component" value="Unassembled WGS sequence"/>
</dbReference>
<name>A0ABQ0K256_9BACT</name>
<sequence>MSKTNKILACIQILIFLSLTLCGSGITFTVSVTSDEFPCKDHNCGCKSAVDCRTNCCCLPQGNHEKSHYGAKKQKNGIQSFISSLMCKSGSDGISVINTELKYVLEDDFVIPQIAFLYFLASDTMVHICEPMVLPPEKPPRCSI</sequence>
<dbReference type="GO" id="GO:0003743">
    <property type="term" value="F:translation initiation factor activity"/>
    <property type="evidence" value="ECO:0007669"/>
    <property type="project" value="UniProtKB-KW"/>
</dbReference>
<feature type="chain" id="PRO_5046535698" evidence="1">
    <location>
        <begin position="24"/>
        <end position="144"/>
    </location>
</feature>
<evidence type="ECO:0000313" key="3">
    <source>
        <dbReference type="Proteomes" id="UP000032309"/>
    </source>
</evidence>
<keyword evidence="3" id="KW-1185">Reference proteome</keyword>
<proteinExistence type="predicted"/>
<comment type="caution">
    <text evidence="2">The sequence shown here is derived from an EMBL/GenBank/DDBJ whole genome shotgun (WGS) entry which is preliminary data.</text>
</comment>
<keyword evidence="2" id="KW-0648">Protein biosynthesis</keyword>
<protein>
    <submittedName>
        <fullName evidence="2">Translation initiation factor 2</fullName>
    </submittedName>
</protein>
<reference evidence="3" key="1">
    <citation type="journal article" date="2015" name="Genome Announc.">
        <title>Draft Genome Sequence of an Anaerobic Ammonium-Oxidizing Bacterium, "Candidatus Brocadia sinica".</title>
        <authorList>
            <person name="Oshiki M."/>
            <person name="Shinyako-Hata K."/>
            <person name="Satoh H."/>
            <person name="Okabe S."/>
        </authorList>
    </citation>
    <scope>NUCLEOTIDE SEQUENCE [LARGE SCALE GENOMIC DNA]</scope>
    <source>
        <strain evidence="3">JPN1</strain>
    </source>
</reference>
<evidence type="ECO:0000256" key="1">
    <source>
        <dbReference type="SAM" id="SignalP"/>
    </source>
</evidence>
<dbReference type="EMBL" id="BAFN01000001">
    <property type="protein sequence ID" value="GAN35046.1"/>
    <property type="molecule type" value="Genomic_DNA"/>
</dbReference>
<dbReference type="GO" id="GO:0016787">
    <property type="term" value="F:hydrolase activity"/>
    <property type="evidence" value="ECO:0007669"/>
    <property type="project" value="UniProtKB-KW"/>
</dbReference>
<organism evidence="2 3">
    <name type="scientific">Candidatus Brocadia sinica JPN1</name>
    <dbReference type="NCBI Taxonomy" id="1197129"/>
    <lineage>
        <taxon>Bacteria</taxon>
        <taxon>Pseudomonadati</taxon>
        <taxon>Planctomycetota</taxon>
        <taxon>Candidatus Brocadiia</taxon>
        <taxon>Candidatus Brocadiales</taxon>
        <taxon>Candidatus Brocadiaceae</taxon>
        <taxon>Candidatus Brocadia</taxon>
    </lineage>
</organism>
<gene>
    <name evidence="2" type="ORF">BROSI_A3592</name>
</gene>
<feature type="signal peptide" evidence="1">
    <location>
        <begin position="1"/>
        <end position="23"/>
    </location>
</feature>
<keyword evidence="1" id="KW-0732">Signal</keyword>
<keyword evidence="2" id="KW-0396">Initiation factor</keyword>
<keyword evidence="2" id="KW-0378">Hydrolase</keyword>